<feature type="region of interest" description="Disordered" evidence="2">
    <location>
        <begin position="1297"/>
        <end position="1333"/>
    </location>
</feature>
<feature type="compositionally biased region" description="Low complexity" evidence="2">
    <location>
        <begin position="229"/>
        <end position="239"/>
    </location>
</feature>
<keyword evidence="4" id="KW-1185">Reference proteome</keyword>
<comment type="caution">
    <text evidence="3">The sequence shown here is derived from an EMBL/GenBank/DDBJ whole genome shotgun (WGS) entry which is preliminary data.</text>
</comment>
<gene>
    <name evidence="3" type="ORF">H0235_003190</name>
</gene>
<feature type="compositionally biased region" description="Polar residues" evidence="2">
    <location>
        <begin position="246"/>
        <end position="259"/>
    </location>
</feature>
<feature type="compositionally biased region" description="Polar residues" evidence="2">
    <location>
        <begin position="327"/>
        <end position="341"/>
    </location>
</feature>
<feature type="region of interest" description="Disordered" evidence="2">
    <location>
        <begin position="981"/>
        <end position="1102"/>
    </location>
</feature>
<feature type="compositionally biased region" description="Basic residues" evidence="2">
    <location>
        <begin position="996"/>
        <end position="1006"/>
    </location>
</feature>
<keyword evidence="1" id="KW-0175">Coiled coil</keyword>
<feature type="compositionally biased region" description="Basic and acidic residues" evidence="2">
    <location>
        <begin position="113"/>
        <end position="143"/>
    </location>
</feature>
<feature type="compositionally biased region" description="Basic and acidic residues" evidence="2">
    <location>
        <begin position="408"/>
        <end position="417"/>
    </location>
</feature>
<feature type="coiled-coil region" evidence="1">
    <location>
        <begin position="682"/>
        <end position="709"/>
    </location>
</feature>
<feature type="compositionally biased region" description="Polar residues" evidence="2">
    <location>
        <begin position="1075"/>
        <end position="1084"/>
    </location>
</feature>
<feature type="compositionally biased region" description="Basic and acidic residues" evidence="2">
    <location>
        <begin position="209"/>
        <end position="228"/>
    </location>
</feature>
<feature type="compositionally biased region" description="Gly residues" evidence="2">
    <location>
        <begin position="1019"/>
        <end position="1037"/>
    </location>
</feature>
<name>A0A834PCG2_VESPE</name>
<feature type="region of interest" description="Disordered" evidence="2">
    <location>
        <begin position="923"/>
        <end position="959"/>
    </location>
</feature>
<feature type="compositionally biased region" description="Basic and acidic residues" evidence="2">
    <location>
        <begin position="342"/>
        <end position="351"/>
    </location>
</feature>
<evidence type="ECO:0000313" key="3">
    <source>
        <dbReference type="EMBL" id="KAF7434999.1"/>
    </source>
</evidence>
<feature type="region of interest" description="Disordered" evidence="2">
    <location>
        <begin position="303"/>
        <end position="322"/>
    </location>
</feature>
<evidence type="ECO:0000313" key="4">
    <source>
        <dbReference type="Proteomes" id="UP000600918"/>
    </source>
</evidence>
<reference evidence="3" key="1">
    <citation type="journal article" date="2020" name="G3 (Bethesda)">
        <title>High-Quality Assemblies for Three Invasive Social Wasps from the &lt;i&gt;Vespula&lt;/i&gt; Genus.</title>
        <authorList>
            <person name="Harrop T.W.R."/>
            <person name="Guhlin J."/>
            <person name="McLaughlin G.M."/>
            <person name="Permina E."/>
            <person name="Stockwell P."/>
            <person name="Gilligan J."/>
            <person name="Le Lec M.F."/>
            <person name="Gruber M.A.M."/>
            <person name="Quinn O."/>
            <person name="Lovegrove M."/>
            <person name="Duncan E.J."/>
            <person name="Remnant E.J."/>
            <person name="Van Eeckhoven J."/>
            <person name="Graham B."/>
            <person name="Knapp R.A."/>
            <person name="Langford K.W."/>
            <person name="Kronenberg Z."/>
            <person name="Press M.O."/>
            <person name="Eacker S.M."/>
            <person name="Wilson-Rankin E.E."/>
            <person name="Purcell J."/>
            <person name="Lester P.J."/>
            <person name="Dearden P.K."/>
        </authorList>
    </citation>
    <scope>NUCLEOTIDE SEQUENCE</scope>
    <source>
        <strain evidence="3">Volc-1</strain>
    </source>
</reference>
<organism evidence="3 4">
    <name type="scientific">Vespula pensylvanica</name>
    <name type="common">Western yellow jacket</name>
    <name type="synonym">Wasp</name>
    <dbReference type="NCBI Taxonomy" id="30213"/>
    <lineage>
        <taxon>Eukaryota</taxon>
        <taxon>Metazoa</taxon>
        <taxon>Ecdysozoa</taxon>
        <taxon>Arthropoda</taxon>
        <taxon>Hexapoda</taxon>
        <taxon>Insecta</taxon>
        <taxon>Pterygota</taxon>
        <taxon>Neoptera</taxon>
        <taxon>Endopterygota</taxon>
        <taxon>Hymenoptera</taxon>
        <taxon>Apocrita</taxon>
        <taxon>Aculeata</taxon>
        <taxon>Vespoidea</taxon>
        <taxon>Vespidae</taxon>
        <taxon>Vespinae</taxon>
        <taxon>Vespula</taxon>
    </lineage>
</organism>
<feature type="compositionally biased region" description="Polar residues" evidence="2">
    <location>
        <begin position="1047"/>
        <end position="1057"/>
    </location>
</feature>
<feature type="region of interest" description="Disordered" evidence="2">
    <location>
        <begin position="508"/>
        <end position="573"/>
    </location>
</feature>
<protein>
    <submittedName>
        <fullName evidence="3">Uncharacterized protein</fullName>
    </submittedName>
</protein>
<feature type="compositionally biased region" description="Acidic residues" evidence="2">
    <location>
        <begin position="559"/>
        <end position="570"/>
    </location>
</feature>
<feature type="compositionally biased region" description="Low complexity" evidence="2">
    <location>
        <begin position="549"/>
        <end position="558"/>
    </location>
</feature>
<evidence type="ECO:0000256" key="1">
    <source>
        <dbReference type="SAM" id="Coils"/>
    </source>
</evidence>
<feature type="compositionally biased region" description="Polar residues" evidence="2">
    <location>
        <begin position="1297"/>
        <end position="1313"/>
    </location>
</feature>
<sequence length="1333" mass="148970">MKFEARIAFLSVTRVSPGNSSKRTSQSSERRSGRQQWMIAMEDSMRHGNAVTTQTTLPKTRHRRPYGWENGNVEMGRTKREPSSSPPSKFASLPYDGKVSFNWIPPRTNPCTVEKHREVRRRSSEEHLERDRRRKNVDKDRTSHLRKQRQNEIMKSSSVEDRLLMNHNHGHNRNHRGGEGGGSGDGNHGGDGSGDGGGGQEVEPRRRRNDSDSSEGRFSRNSESERSSIPRSSSVSVERFSMRANCDSSDFSRANSTSNERFHSDFSIAVASASSNDHVSIPSSDPFSIRNLDFVSFSLPRADSSERFSGRTSDRCSEERYSDMFSTRNSDFSTRNSTDFRTQSEEERFSDDSLEELLPPPPPISKRHSIAWEVSLEDDPLYAPGSTKVVGRRRRKSSDVSSVGSASKLRDFDDWQDPRLSTTDDDLVSPYSDSSTNDLDQIRPQDLTKNGTYVIRRGRKKERKVLPKTATKTKSLSFENADENRLSDVKRYSSTFDNIKSLLKENKLEARKRRSSDDKSDDLVELPSEFAETVPPPDLIRVVSLPTINNDGNNNNDNSNDDEEEDEDESNERAAHLDIMIEEEETSEKFFGKVKERPTGEISREKLPLNLSMNKDPTDLGVDRERECNGGIPLSVSASKALDIGKPIDFLLEERSKKLTSSSNERLSSKIPVNLLIEDQIVKKALNENRRQLEKVSDAIKEIENVKNSESYSEGKRWKNGDIRASSRRNSYENDSIEQANRKALGSPYEPKNRKQQSSDSETSKTSSESDFDRRKANGTDIYASGRRLRQNGIESHKNNQKQIEHVIDAILEDSKNPDFQHARVLRQVSVEVLEFPPLPPSPVEEADEENSDVGQNAVISTRSKSHGNRTMEYRPRVPPHRGQIVDAKDHQTSLNTRSMDAGFSRGRRTPAAGNSRREIKIDQTTKEREKGGDGRCAAKGNDARRKRNSMSRQMRESRAKLVTLTEKSAGCRPTYAVNVPVERRTLPTDLPGPSSRRRPFAKKHSPSADGCSSNVAGSNGGINGGGNDGANGGANGGTTTNAVASSGTGMQTSCSLPETPVFARGSDIPRTPQHAGNQAQTRRQPGWYAPTTATTGYRRNNPGLEQAIIGTELLRLAGGPNRGWYPTRKVNQPRPASIEHLERLNNVYDARLPSGADQRKPLTLPTNITPNKYFGQSKHSSASSTREALRRVTSLLIKKAATRTERKNTMLSTATVSGFRHVLLVQADARCSPLTSDFSFLLSFPANCFDPCIDLKRSLLSYRCIFQKELKENRTFSGLTARDRPIRFLRRISSSNKSNGSFDTRGSSSDQSELLREDSFGNDGRPSLLLNS</sequence>
<dbReference type="Proteomes" id="UP000600918">
    <property type="component" value="Unassembled WGS sequence"/>
</dbReference>
<feature type="region of interest" description="Disordered" evidence="2">
    <location>
        <begin position="327"/>
        <end position="364"/>
    </location>
</feature>
<feature type="region of interest" description="Disordered" evidence="2">
    <location>
        <begin position="383"/>
        <end position="445"/>
    </location>
</feature>
<feature type="compositionally biased region" description="Basic and acidic residues" evidence="2">
    <location>
        <begin position="508"/>
        <end position="522"/>
    </location>
</feature>
<feature type="region of interest" description="Disordered" evidence="2">
    <location>
        <begin position="898"/>
        <end position="917"/>
    </location>
</feature>
<feature type="compositionally biased region" description="Basic and acidic residues" evidence="2">
    <location>
        <begin position="923"/>
        <end position="934"/>
    </location>
</feature>
<feature type="region of interest" description="Disordered" evidence="2">
    <location>
        <begin position="49"/>
        <end position="260"/>
    </location>
</feature>
<proteinExistence type="predicted"/>
<feature type="region of interest" description="Disordered" evidence="2">
    <location>
        <begin position="1154"/>
        <end position="1181"/>
    </location>
</feature>
<feature type="region of interest" description="Disordered" evidence="2">
    <location>
        <begin position="727"/>
        <end position="801"/>
    </location>
</feature>
<dbReference type="EMBL" id="JACSDY010000002">
    <property type="protein sequence ID" value="KAF7434999.1"/>
    <property type="molecule type" value="Genomic_DNA"/>
</dbReference>
<feature type="compositionally biased region" description="Gly residues" evidence="2">
    <location>
        <begin position="179"/>
        <end position="200"/>
    </location>
</feature>
<feature type="region of interest" description="Disordered" evidence="2">
    <location>
        <begin position="15"/>
        <end position="34"/>
    </location>
</feature>
<evidence type="ECO:0000256" key="2">
    <source>
        <dbReference type="SAM" id="MobiDB-lite"/>
    </source>
</evidence>
<feature type="compositionally biased region" description="Low complexity" evidence="2">
    <location>
        <begin position="756"/>
        <end position="769"/>
    </location>
</feature>
<accession>A0A834PCG2</accession>